<feature type="signal peptide" evidence="2">
    <location>
        <begin position="1"/>
        <end position="25"/>
    </location>
</feature>
<proteinExistence type="predicted"/>
<dbReference type="PANTHER" id="PTHR46705:SF2">
    <property type="entry name" value="DOMAIN OF UNKNOWN FUNCTION DB DOMAIN-CONTAINING PROTEIN"/>
    <property type="match status" value="1"/>
</dbReference>
<feature type="compositionally biased region" description="Pro residues" evidence="1">
    <location>
        <begin position="175"/>
        <end position="193"/>
    </location>
</feature>
<feature type="compositionally biased region" description="Basic and acidic residues" evidence="1">
    <location>
        <begin position="50"/>
        <end position="72"/>
    </location>
</feature>
<protein>
    <recommendedName>
        <fullName evidence="3">Domain of unknown function DB domain-containing protein</fullName>
    </recommendedName>
</protein>
<dbReference type="Proteomes" id="UP000887566">
    <property type="component" value="Unplaced"/>
</dbReference>
<organism evidence="4 5">
    <name type="scientific">Plectus sambesii</name>
    <dbReference type="NCBI Taxonomy" id="2011161"/>
    <lineage>
        <taxon>Eukaryota</taxon>
        <taxon>Metazoa</taxon>
        <taxon>Ecdysozoa</taxon>
        <taxon>Nematoda</taxon>
        <taxon>Chromadorea</taxon>
        <taxon>Plectida</taxon>
        <taxon>Plectina</taxon>
        <taxon>Plectoidea</taxon>
        <taxon>Plectidae</taxon>
        <taxon>Plectus</taxon>
    </lineage>
</organism>
<keyword evidence="4" id="KW-1185">Reference proteome</keyword>
<feature type="compositionally biased region" description="Pro residues" evidence="1">
    <location>
        <begin position="148"/>
        <end position="159"/>
    </location>
</feature>
<reference evidence="5" key="1">
    <citation type="submission" date="2022-11" db="UniProtKB">
        <authorList>
            <consortium name="WormBaseParasite"/>
        </authorList>
    </citation>
    <scope>IDENTIFICATION</scope>
</reference>
<evidence type="ECO:0000259" key="3">
    <source>
        <dbReference type="Pfam" id="PF01682"/>
    </source>
</evidence>
<feature type="region of interest" description="Disordered" evidence="1">
    <location>
        <begin position="50"/>
        <end position="235"/>
    </location>
</feature>
<feature type="compositionally biased region" description="Basic residues" evidence="1">
    <location>
        <begin position="112"/>
        <end position="122"/>
    </location>
</feature>
<dbReference type="Pfam" id="PF01682">
    <property type="entry name" value="DB"/>
    <property type="match status" value="1"/>
</dbReference>
<evidence type="ECO:0000313" key="5">
    <source>
        <dbReference type="WBParaSite" id="PSAMB.scaffold2118size25250.g16464.t1"/>
    </source>
</evidence>
<evidence type="ECO:0000256" key="2">
    <source>
        <dbReference type="SAM" id="SignalP"/>
    </source>
</evidence>
<sequence length="355" mass="38723">MVDHVFGGFRVGIVLLLVAVTFAAAQQHNQELGGPNFDRKQFVRDYREKHWPDYDSSERAADVSSKKSHQDDQQPQLDDEPPQNSQPSGGGYGGLQRPPQPAPAPQPQQHKPQSKQRPHPRRGGQQPRPKAPRAQVLHRKKMTTTEAPTPPPTPAPTPAPTRRQTPSHTPRRTPRPTPAPTPAPTPKPTPAPTRKPRPRPKPSPKPEPEHPPPKPTKRPRPKPAPASLPSGGGGVDPNDVFLDCCKARKVPDSCFSRCNFDALNKKVLTGMFLGTDACPRSAGSDLLSCAASEKDHTSCCEKSKVSSTSAGDKCLGFCNLGPRTTFQVDVELLPCWSVLENIKTCYKQDIIDTKG</sequence>
<name>A0A914VJM8_9BILA</name>
<feature type="chain" id="PRO_5036695946" description="Domain of unknown function DB domain-containing protein" evidence="2">
    <location>
        <begin position="26"/>
        <end position="355"/>
    </location>
</feature>
<feature type="domain" description="Domain of unknown function DB" evidence="3">
    <location>
        <begin position="244"/>
        <end position="346"/>
    </location>
</feature>
<accession>A0A914VJM8</accession>
<evidence type="ECO:0000256" key="1">
    <source>
        <dbReference type="SAM" id="MobiDB-lite"/>
    </source>
</evidence>
<keyword evidence="2" id="KW-0732">Signal</keyword>
<dbReference type="InterPro" id="IPR002602">
    <property type="entry name" value="DB"/>
</dbReference>
<dbReference type="WBParaSite" id="PSAMB.scaffold2118size25250.g16464.t1">
    <property type="protein sequence ID" value="PSAMB.scaffold2118size25250.g16464.t1"/>
    <property type="gene ID" value="PSAMB.scaffold2118size25250.g16464"/>
</dbReference>
<evidence type="ECO:0000313" key="4">
    <source>
        <dbReference type="Proteomes" id="UP000887566"/>
    </source>
</evidence>
<dbReference type="AlphaFoldDB" id="A0A914VJM8"/>
<dbReference type="PANTHER" id="PTHR46705">
    <property type="entry name" value="PROTEIN CBG09805"/>
    <property type="match status" value="1"/>
</dbReference>